<accession>A0A4S3LY18</accession>
<keyword evidence="1" id="KW-0963">Cytoplasm</keyword>
<feature type="domain" description="DinB-like" evidence="5">
    <location>
        <begin position="38"/>
        <end position="170"/>
    </location>
</feature>
<keyword evidence="2" id="KW-0479">Metal-binding</keyword>
<dbReference type="OrthoDB" id="9796039at2"/>
<evidence type="ECO:0000259" key="5">
    <source>
        <dbReference type="Pfam" id="PF12867"/>
    </source>
</evidence>
<dbReference type="AlphaFoldDB" id="A0A4S3LY18"/>
<keyword evidence="3 6" id="KW-0378">Hydrolase</keyword>
<dbReference type="Pfam" id="PF12867">
    <property type="entry name" value="DinB_2"/>
    <property type="match status" value="1"/>
</dbReference>
<dbReference type="RefSeq" id="WP_136337104.1">
    <property type="nucleotide sequence ID" value="NZ_QXMP01000016.1"/>
</dbReference>
<dbReference type="HAMAP" id="MF_01256">
    <property type="entry name" value="YfiT_hydrol"/>
    <property type="match status" value="1"/>
</dbReference>
<name>A0A4S3LY18_9FLAO</name>
<gene>
    <name evidence="6" type="ORF">E7Z59_14665</name>
</gene>
<evidence type="ECO:0000256" key="1">
    <source>
        <dbReference type="ARBA" id="ARBA00022490"/>
    </source>
</evidence>
<organism evidence="6 7">
    <name type="scientific">Robertkochia marina</name>
    <dbReference type="NCBI Taxonomy" id="1227945"/>
    <lineage>
        <taxon>Bacteria</taxon>
        <taxon>Pseudomonadati</taxon>
        <taxon>Bacteroidota</taxon>
        <taxon>Flavobacteriia</taxon>
        <taxon>Flavobacteriales</taxon>
        <taxon>Flavobacteriaceae</taxon>
        <taxon>Robertkochia</taxon>
    </lineage>
</organism>
<evidence type="ECO:0000256" key="2">
    <source>
        <dbReference type="ARBA" id="ARBA00022723"/>
    </source>
</evidence>
<dbReference type="SUPFAM" id="SSF109854">
    <property type="entry name" value="DinB/YfiT-like putative metalloenzymes"/>
    <property type="match status" value="1"/>
</dbReference>
<dbReference type="GO" id="GO:0016787">
    <property type="term" value="F:hydrolase activity"/>
    <property type="evidence" value="ECO:0007669"/>
    <property type="project" value="UniProtKB-KW"/>
</dbReference>
<dbReference type="InterPro" id="IPR023774">
    <property type="entry name" value="Put_metal_dep_hydrolase_YfiT"/>
</dbReference>
<dbReference type="Proteomes" id="UP000305939">
    <property type="component" value="Unassembled WGS sequence"/>
</dbReference>
<dbReference type="EMBL" id="SSMC01000004">
    <property type="protein sequence ID" value="THD65821.1"/>
    <property type="molecule type" value="Genomic_DNA"/>
</dbReference>
<dbReference type="InterPro" id="IPR034660">
    <property type="entry name" value="DinB/YfiT-like"/>
</dbReference>
<dbReference type="NCBIfam" id="NF009807">
    <property type="entry name" value="PRK13291.1"/>
    <property type="match status" value="1"/>
</dbReference>
<keyword evidence="4" id="KW-0862">Zinc</keyword>
<dbReference type="InterPro" id="IPR024775">
    <property type="entry name" value="DinB-like"/>
</dbReference>
<proteinExistence type="inferred from homology"/>
<evidence type="ECO:0000256" key="4">
    <source>
        <dbReference type="ARBA" id="ARBA00022833"/>
    </source>
</evidence>
<keyword evidence="7" id="KW-1185">Reference proteome</keyword>
<evidence type="ECO:0000256" key="3">
    <source>
        <dbReference type="ARBA" id="ARBA00022801"/>
    </source>
</evidence>
<evidence type="ECO:0000313" key="7">
    <source>
        <dbReference type="Proteomes" id="UP000305939"/>
    </source>
</evidence>
<evidence type="ECO:0000313" key="6">
    <source>
        <dbReference type="EMBL" id="THD65821.1"/>
    </source>
</evidence>
<sequence length="182" mass="21077">MEDQQLEELKYPIGRFALPEAPGKEEIQAAIAVIEVFPSNLEKTVKSLTDEQLDTPYRPGGWTIRQVVHHVADSHTNAYIRFKWGLTEDTPRIRTYKEDRWATLADVDGTPVEPSMTMLRALHAKWVLALKHLNPEQWKRSIFHPGFDKEITLAQLVCQYSWHSRHHLAHVNHLLARKGWVS</sequence>
<comment type="caution">
    <text evidence="6">The sequence shown here is derived from an EMBL/GenBank/DDBJ whole genome shotgun (WGS) entry which is preliminary data.</text>
</comment>
<dbReference type="Gene3D" id="1.20.120.450">
    <property type="entry name" value="dinb family like domain"/>
    <property type="match status" value="1"/>
</dbReference>
<reference evidence="6 7" key="1">
    <citation type="submission" date="2019-04" db="EMBL/GenBank/DDBJ databases">
        <title>Draft genome sequence of Robertkochia marina CC-AMO-30D.</title>
        <authorList>
            <person name="Hameed A."/>
            <person name="Lin S.-Y."/>
            <person name="Shahina M."/>
            <person name="Lai W.-A."/>
            <person name="Young C.-C."/>
        </authorList>
    </citation>
    <scope>NUCLEOTIDE SEQUENCE [LARGE SCALE GENOMIC DNA]</scope>
    <source>
        <strain evidence="6 7">CC-AMO-30D</strain>
    </source>
</reference>
<dbReference type="GO" id="GO:0046872">
    <property type="term" value="F:metal ion binding"/>
    <property type="evidence" value="ECO:0007669"/>
    <property type="project" value="UniProtKB-KW"/>
</dbReference>
<protein>
    <submittedName>
        <fullName evidence="6">Putative metal-dependent hydrolase</fullName>
    </submittedName>
</protein>